<evidence type="ECO:0000256" key="2">
    <source>
        <dbReference type="ARBA" id="ARBA00009877"/>
    </source>
</evidence>
<dbReference type="CDD" id="cd20069">
    <property type="entry name" value="5TM_Oxa1-like"/>
    <property type="match status" value="1"/>
</dbReference>
<evidence type="ECO:0000313" key="14">
    <source>
        <dbReference type="Proteomes" id="UP000708208"/>
    </source>
</evidence>
<dbReference type="GO" id="GO:0005743">
    <property type="term" value="C:mitochondrial inner membrane"/>
    <property type="evidence" value="ECO:0007669"/>
    <property type="project" value="UniProtKB-SubCell"/>
</dbReference>
<protein>
    <recommendedName>
        <fullName evidence="12">Membrane insertase YidC/Oxa/ALB C-terminal domain-containing protein</fullName>
    </recommendedName>
</protein>
<evidence type="ECO:0000259" key="12">
    <source>
        <dbReference type="Pfam" id="PF02096"/>
    </source>
</evidence>
<evidence type="ECO:0000313" key="13">
    <source>
        <dbReference type="EMBL" id="CAG7785148.1"/>
    </source>
</evidence>
<keyword evidence="14" id="KW-1185">Reference proteome</keyword>
<dbReference type="PANTHER" id="PTHR12428:SF66">
    <property type="entry name" value="MITOCHONDRIAL INNER MEMBRANE PROTEIN OXA1L"/>
    <property type="match status" value="1"/>
</dbReference>
<evidence type="ECO:0000256" key="6">
    <source>
        <dbReference type="ARBA" id="ARBA00022989"/>
    </source>
</evidence>
<feature type="domain" description="Membrane insertase YidC/Oxa/ALB C-terminal" evidence="12">
    <location>
        <begin position="2"/>
        <end position="134"/>
    </location>
</feature>
<feature type="transmembrane region" description="Helical" evidence="11">
    <location>
        <begin position="16"/>
        <end position="34"/>
    </location>
</feature>
<comment type="similarity">
    <text evidence="2 9">Belongs to the OXA1/ALB3/YidC family.</text>
</comment>
<dbReference type="PANTHER" id="PTHR12428">
    <property type="entry name" value="OXA1"/>
    <property type="match status" value="1"/>
</dbReference>
<evidence type="ECO:0000256" key="4">
    <source>
        <dbReference type="ARBA" id="ARBA00022792"/>
    </source>
</evidence>
<organism evidence="13 14">
    <name type="scientific">Allacma fusca</name>
    <dbReference type="NCBI Taxonomy" id="39272"/>
    <lineage>
        <taxon>Eukaryota</taxon>
        <taxon>Metazoa</taxon>
        <taxon>Ecdysozoa</taxon>
        <taxon>Arthropoda</taxon>
        <taxon>Hexapoda</taxon>
        <taxon>Collembola</taxon>
        <taxon>Symphypleona</taxon>
        <taxon>Sminthuridae</taxon>
        <taxon>Allacma</taxon>
    </lineage>
</organism>
<evidence type="ECO:0000256" key="8">
    <source>
        <dbReference type="ARBA" id="ARBA00023136"/>
    </source>
</evidence>
<feature type="transmembrane region" description="Helical" evidence="11">
    <location>
        <begin position="55"/>
        <end position="76"/>
    </location>
</feature>
<keyword evidence="5" id="KW-0809">Transit peptide</keyword>
<feature type="region of interest" description="Disordered" evidence="10">
    <location>
        <begin position="191"/>
        <end position="218"/>
    </location>
</feature>
<name>A0A8J2L013_9HEXA</name>
<dbReference type="GO" id="GO:0032979">
    <property type="term" value="P:protein insertion into mitochondrial inner membrane from matrix"/>
    <property type="evidence" value="ECO:0007669"/>
    <property type="project" value="TreeGrafter"/>
</dbReference>
<dbReference type="InterPro" id="IPR001708">
    <property type="entry name" value="YidC/ALB3/OXA1/COX18"/>
</dbReference>
<reference evidence="13" key="1">
    <citation type="submission" date="2021-06" db="EMBL/GenBank/DDBJ databases">
        <authorList>
            <person name="Hodson N. C."/>
            <person name="Mongue J. A."/>
            <person name="Jaron S. K."/>
        </authorList>
    </citation>
    <scope>NUCLEOTIDE SEQUENCE</scope>
</reference>
<evidence type="ECO:0000256" key="1">
    <source>
        <dbReference type="ARBA" id="ARBA00004448"/>
    </source>
</evidence>
<keyword evidence="4" id="KW-0999">Mitochondrion inner membrane</keyword>
<evidence type="ECO:0000256" key="10">
    <source>
        <dbReference type="SAM" id="MobiDB-lite"/>
    </source>
</evidence>
<dbReference type="EMBL" id="CAJVCH010290293">
    <property type="protein sequence ID" value="CAG7785148.1"/>
    <property type="molecule type" value="Genomic_DNA"/>
</dbReference>
<evidence type="ECO:0000256" key="5">
    <source>
        <dbReference type="ARBA" id="ARBA00022946"/>
    </source>
</evidence>
<evidence type="ECO:0000256" key="7">
    <source>
        <dbReference type="ARBA" id="ARBA00023128"/>
    </source>
</evidence>
<keyword evidence="7" id="KW-0496">Mitochondrion</keyword>
<keyword evidence="6 11" id="KW-1133">Transmembrane helix</keyword>
<dbReference type="AlphaFoldDB" id="A0A8J2L013"/>
<evidence type="ECO:0000256" key="9">
    <source>
        <dbReference type="RuleBase" id="RU003945"/>
    </source>
</evidence>
<dbReference type="Pfam" id="PF02096">
    <property type="entry name" value="60KD_IMP"/>
    <property type="match status" value="1"/>
</dbReference>
<comment type="caution">
    <text evidence="13">The sequence shown here is derived from an EMBL/GenBank/DDBJ whole genome shotgun (WGS) entry which is preliminary data.</text>
</comment>
<sequence length="218" mass="25049">MTSFMSEKGLNPLKQLMVPMAMAPIFVSCFFGLRKMANLPVESMKTGGMLWFTDLTVCDPYYILPLITSTTLWLTLETGADSARLSSSPNSHLMKYVFRALPLIVFPFTMNFPAALLCYWCSTNAVSLLQVTFLRIPKVRDYLNIEQLKNHKADSLPKKNKGFIKDAKEAWTNMKITKQLEERERFDEQMYKRAGRAPIPKTYKYDPTKVQPIQAKQK</sequence>
<evidence type="ECO:0000256" key="11">
    <source>
        <dbReference type="SAM" id="Phobius"/>
    </source>
</evidence>
<comment type="subcellular location">
    <subcellularLocation>
        <location evidence="9">Membrane</location>
        <topology evidence="9">Multi-pass membrane protein</topology>
    </subcellularLocation>
    <subcellularLocation>
        <location evidence="1">Mitochondrion inner membrane</location>
        <topology evidence="1">Multi-pass membrane protein</topology>
    </subcellularLocation>
</comment>
<proteinExistence type="inferred from homology"/>
<gene>
    <name evidence="13" type="ORF">AFUS01_LOCUS23791</name>
</gene>
<keyword evidence="8 11" id="KW-0472">Membrane</keyword>
<keyword evidence="3 9" id="KW-0812">Transmembrane</keyword>
<dbReference type="OrthoDB" id="2148490at2759"/>
<evidence type="ECO:0000256" key="3">
    <source>
        <dbReference type="ARBA" id="ARBA00022692"/>
    </source>
</evidence>
<dbReference type="Proteomes" id="UP000708208">
    <property type="component" value="Unassembled WGS sequence"/>
</dbReference>
<dbReference type="GO" id="GO:0032977">
    <property type="term" value="F:membrane insertase activity"/>
    <property type="evidence" value="ECO:0007669"/>
    <property type="project" value="InterPro"/>
</dbReference>
<feature type="transmembrane region" description="Helical" evidence="11">
    <location>
        <begin position="96"/>
        <end position="120"/>
    </location>
</feature>
<accession>A0A8J2L013</accession>
<dbReference type="InterPro" id="IPR028055">
    <property type="entry name" value="YidC/Oxa/ALB_C"/>
</dbReference>